<reference evidence="1 2" key="1">
    <citation type="submission" date="2021-01" db="EMBL/GenBank/DDBJ databases">
        <title>Genome public.</title>
        <authorList>
            <person name="Liu C."/>
            <person name="Sun Q."/>
        </authorList>
    </citation>
    <scope>NUCLEOTIDE SEQUENCE [LARGE SCALE GENOMIC DNA]</scope>
    <source>
        <strain evidence="1 2">YIM B02515</strain>
    </source>
</reference>
<accession>A0ABS1TAJ2</accession>
<dbReference type="Proteomes" id="UP000632377">
    <property type="component" value="Unassembled WGS sequence"/>
</dbReference>
<organism evidence="1 2">
    <name type="scientific">Clostridium rhizosphaerae</name>
    <dbReference type="NCBI Taxonomy" id="2803861"/>
    <lineage>
        <taxon>Bacteria</taxon>
        <taxon>Bacillati</taxon>
        <taxon>Bacillota</taxon>
        <taxon>Clostridia</taxon>
        <taxon>Eubacteriales</taxon>
        <taxon>Clostridiaceae</taxon>
        <taxon>Clostridium</taxon>
    </lineage>
</organism>
<gene>
    <name evidence="1" type="ORF">JK636_11455</name>
</gene>
<comment type="caution">
    <text evidence="1">The sequence shown here is derived from an EMBL/GenBank/DDBJ whole genome shotgun (WGS) entry which is preliminary data.</text>
</comment>
<proteinExistence type="predicted"/>
<dbReference type="RefSeq" id="WP_202749127.1">
    <property type="nucleotide sequence ID" value="NZ_JAESWC010000004.1"/>
</dbReference>
<evidence type="ECO:0000313" key="2">
    <source>
        <dbReference type="Proteomes" id="UP000632377"/>
    </source>
</evidence>
<evidence type="ECO:0000313" key="1">
    <source>
        <dbReference type="EMBL" id="MBL4936378.1"/>
    </source>
</evidence>
<name>A0ABS1TAJ2_9CLOT</name>
<dbReference type="EMBL" id="JAESWC010000004">
    <property type="protein sequence ID" value="MBL4936378.1"/>
    <property type="molecule type" value="Genomic_DNA"/>
</dbReference>
<sequence length="80" mass="9194">MTVRDIMKYIESEYKVINHTPCEMCGGDFLTEEIQVAVIDNIPYDICSCICSNCGHERVFEFGAPFIEDKVSKKLRKNLN</sequence>
<keyword evidence="2" id="KW-1185">Reference proteome</keyword>
<protein>
    <submittedName>
        <fullName evidence="1">Metal-binding protein</fullName>
    </submittedName>
</protein>